<dbReference type="InterPro" id="IPR006047">
    <property type="entry name" value="GH13_cat_dom"/>
</dbReference>
<dbReference type="AlphaFoldDB" id="A0A971M3H6"/>
<dbReference type="Gene3D" id="2.60.40.1180">
    <property type="entry name" value="Golgi alpha-mannosidase II"/>
    <property type="match status" value="1"/>
</dbReference>
<evidence type="ECO:0000259" key="6">
    <source>
        <dbReference type="SMART" id="SM00642"/>
    </source>
</evidence>
<dbReference type="Pfam" id="PF02922">
    <property type="entry name" value="CBM_48"/>
    <property type="match status" value="1"/>
</dbReference>
<evidence type="ECO:0000256" key="2">
    <source>
        <dbReference type="ARBA" id="ARBA00022801"/>
    </source>
</evidence>
<dbReference type="InterPro" id="IPR013783">
    <property type="entry name" value="Ig-like_fold"/>
</dbReference>
<dbReference type="InterPro" id="IPR048650">
    <property type="entry name" value="ISOA1-3-like_C"/>
</dbReference>
<dbReference type="Gene3D" id="3.20.20.80">
    <property type="entry name" value="Glycosidases"/>
    <property type="match status" value="1"/>
</dbReference>
<name>A0A971M3H6_9BACT</name>
<dbReference type="Proteomes" id="UP000777265">
    <property type="component" value="Unassembled WGS sequence"/>
</dbReference>
<dbReference type="SMART" id="SM00642">
    <property type="entry name" value="Aamy"/>
    <property type="match status" value="1"/>
</dbReference>
<dbReference type="EMBL" id="JAAYEE010000113">
    <property type="protein sequence ID" value="NLW35200.1"/>
    <property type="molecule type" value="Genomic_DNA"/>
</dbReference>
<reference evidence="7" key="1">
    <citation type="journal article" date="2020" name="Biotechnol. Biofuels">
        <title>New insights from the biogas microbiome by comprehensive genome-resolved metagenomics of nearly 1600 species originating from multiple anaerobic digesters.</title>
        <authorList>
            <person name="Campanaro S."/>
            <person name="Treu L."/>
            <person name="Rodriguez-R L.M."/>
            <person name="Kovalovszki A."/>
            <person name="Ziels R.M."/>
            <person name="Maus I."/>
            <person name="Zhu X."/>
            <person name="Kougias P.G."/>
            <person name="Basile A."/>
            <person name="Luo G."/>
            <person name="Schluter A."/>
            <person name="Konstantinidis K.T."/>
            <person name="Angelidaki I."/>
        </authorList>
    </citation>
    <scope>NUCLEOTIDE SEQUENCE</scope>
    <source>
        <strain evidence="7">AS06rmzACSIP_7</strain>
    </source>
</reference>
<gene>
    <name evidence="7" type="primary">glgX</name>
    <name evidence="7" type="ORF">GXY80_06925</name>
</gene>
<reference evidence="7" key="2">
    <citation type="submission" date="2020-01" db="EMBL/GenBank/DDBJ databases">
        <authorList>
            <person name="Campanaro S."/>
        </authorList>
    </citation>
    <scope>NUCLEOTIDE SEQUENCE</scope>
    <source>
        <strain evidence="7">AS06rmzACSIP_7</strain>
    </source>
</reference>
<evidence type="ECO:0000256" key="1">
    <source>
        <dbReference type="ARBA" id="ARBA00008061"/>
    </source>
</evidence>
<evidence type="ECO:0000313" key="8">
    <source>
        <dbReference type="Proteomes" id="UP000777265"/>
    </source>
</evidence>
<accession>A0A971M3H6</accession>
<feature type="compositionally biased region" description="Basic and acidic residues" evidence="5">
    <location>
        <begin position="468"/>
        <end position="479"/>
    </location>
</feature>
<organism evidence="7 8">
    <name type="scientific">Syntrophorhabdus aromaticivorans</name>
    <dbReference type="NCBI Taxonomy" id="328301"/>
    <lineage>
        <taxon>Bacteria</taxon>
        <taxon>Pseudomonadati</taxon>
        <taxon>Thermodesulfobacteriota</taxon>
        <taxon>Syntrophorhabdia</taxon>
        <taxon>Syntrophorhabdales</taxon>
        <taxon>Syntrophorhabdaceae</taxon>
        <taxon>Syntrophorhabdus</taxon>
    </lineage>
</organism>
<evidence type="ECO:0000313" key="7">
    <source>
        <dbReference type="EMBL" id="NLW35200.1"/>
    </source>
</evidence>
<proteinExistence type="inferred from homology"/>
<dbReference type="CDD" id="cd02856">
    <property type="entry name" value="E_set_GDE_Isoamylase_N"/>
    <property type="match status" value="1"/>
</dbReference>
<dbReference type="InterPro" id="IPR017853">
    <property type="entry name" value="GH"/>
</dbReference>
<comment type="similarity">
    <text evidence="1">Belongs to the glycosyl hydrolase 13 family.</text>
</comment>
<dbReference type="NCBIfam" id="TIGR02100">
    <property type="entry name" value="glgX_debranch"/>
    <property type="match status" value="1"/>
</dbReference>
<dbReference type="GO" id="GO:0004135">
    <property type="term" value="F:amylo-alpha-1,6-glucosidase activity"/>
    <property type="evidence" value="ECO:0007669"/>
    <property type="project" value="InterPro"/>
</dbReference>
<feature type="region of interest" description="Disordered" evidence="5">
    <location>
        <begin position="468"/>
        <end position="490"/>
    </location>
</feature>
<dbReference type="SUPFAM" id="SSF51445">
    <property type="entry name" value="(Trans)glycosidases"/>
    <property type="match status" value="1"/>
</dbReference>
<dbReference type="SUPFAM" id="SSF81296">
    <property type="entry name" value="E set domains"/>
    <property type="match status" value="1"/>
</dbReference>
<dbReference type="InterPro" id="IPR004193">
    <property type="entry name" value="Glyco_hydro_13_N"/>
</dbReference>
<dbReference type="Pfam" id="PF21156">
    <property type="entry name" value="ISOA1-3_C"/>
    <property type="match status" value="1"/>
</dbReference>
<dbReference type="CDD" id="cd11326">
    <property type="entry name" value="AmyAc_Glg_debranch"/>
    <property type="match status" value="1"/>
</dbReference>
<keyword evidence="3" id="KW-0809">Transit peptide</keyword>
<feature type="domain" description="Glycosyl hydrolase family 13 catalytic" evidence="6">
    <location>
        <begin position="159"/>
        <end position="570"/>
    </location>
</feature>
<dbReference type="SUPFAM" id="SSF51011">
    <property type="entry name" value="Glycosyl hydrolase domain"/>
    <property type="match status" value="1"/>
</dbReference>
<evidence type="ECO:0000256" key="4">
    <source>
        <dbReference type="ARBA" id="ARBA00023295"/>
    </source>
</evidence>
<dbReference type="InterPro" id="IPR011837">
    <property type="entry name" value="Glycogen_debranch_GlgX"/>
</dbReference>
<sequence length="698" mass="78448">MRQYPVGPGSRFPFGVTRDNSGTNFSIWGLRSRGVELLLFERADSREPFQVIALDPVENHTYSSWHVYVHGLPPGIFYGWRIDGPCNTEETGFRFDKEKVLVDPAARAVSDVLWDRRRAAMPGDNADASIRGIVVHHDGYDWEGDRPLHRPSEQSVIYEMHVGGFTRHASSGVKHPGTFKGVIEKIPYLKSLGVTDVELMPVMAFDEQAVPEAVAARGLKNYWGYCTHSFFSPHPGYCVSPEKGTHRHEFCDMVKALHRAGIGVILDVVLNHTAEGGADGPTINFKGLGNRGFYHLDPNDLRVYRDYTGCGNTVNCNFPIVTSFLISCLEYWVQEMHVDGFRFDLASVLARGHDGEPLQYAPMPWHIELSDVLGNTRLIAEAWDAGGLYQVGDFPGYRWAEWNGRYRDVMRRFVRGDAGLIGEVATRLAGSSDLYEPDGRLPINSINFITCHDGFTLRDLVSYDRKHNEANGEDNRDGSDENTSWNCGVEGETNDQEVVDLRRRQAKNFMALLLLSQGVPMIRSGDEVFGTQQGNNNCYCQDNELGWLDWKLAEENRDILRFVTDMIALRRRHPSLMRRQFLKGTSRDGRLPDVTWHGRKLNEPRWEDRDALVLAYTLGALTEGEGDLHIILNMSDEIVEVDVPEIPGLKWHCAVDTSKPSPSDIFDMADQPVILESTYRTGARSVVVLESRTAAGAG</sequence>
<evidence type="ECO:0000256" key="5">
    <source>
        <dbReference type="SAM" id="MobiDB-lite"/>
    </source>
</evidence>
<dbReference type="Pfam" id="PF00128">
    <property type="entry name" value="Alpha-amylase"/>
    <property type="match status" value="1"/>
</dbReference>
<evidence type="ECO:0000256" key="3">
    <source>
        <dbReference type="ARBA" id="ARBA00022946"/>
    </source>
</evidence>
<keyword evidence="2" id="KW-0378">Hydrolase</keyword>
<dbReference type="PANTHER" id="PTHR43002">
    <property type="entry name" value="GLYCOGEN DEBRANCHING ENZYME"/>
    <property type="match status" value="1"/>
</dbReference>
<dbReference type="InterPro" id="IPR044505">
    <property type="entry name" value="GlgX_Isoamylase_N_E_set"/>
</dbReference>
<dbReference type="GO" id="GO:0019156">
    <property type="term" value="F:isoamylase activity"/>
    <property type="evidence" value="ECO:0007669"/>
    <property type="project" value="UniProtKB-ARBA"/>
</dbReference>
<keyword evidence="4" id="KW-0326">Glycosidase</keyword>
<dbReference type="GO" id="GO:0005980">
    <property type="term" value="P:glycogen catabolic process"/>
    <property type="evidence" value="ECO:0007669"/>
    <property type="project" value="InterPro"/>
</dbReference>
<comment type="caution">
    <text evidence="7">The sequence shown here is derived from an EMBL/GenBank/DDBJ whole genome shotgun (WGS) entry which is preliminary data.</text>
</comment>
<dbReference type="InterPro" id="IPR013780">
    <property type="entry name" value="Glyco_hydro_b"/>
</dbReference>
<dbReference type="InterPro" id="IPR014756">
    <property type="entry name" value="Ig_E-set"/>
</dbReference>
<dbReference type="Gene3D" id="2.60.40.10">
    <property type="entry name" value="Immunoglobulins"/>
    <property type="match status" value="1"/>
</dbReference>
<protein>
    <submittedName>
        <fullName evidence="7">Glycogen debranching protein GlgX</fullName>
    </submittedName>
</protein>